<dbReference type="Pfam" id="PF13462">
    <property type="entry name" value="Thioredoxin_4"/>
    <property type="match status" value="1"/>
</dbReference>
<evidence type="ECO:0000313" key="4">
    <source>
        <dbReference type="Proteomes" id="UP000192769"/>
    </source>
</evidence>
<reference evidence="3 4" key="1">
    <citation type="submission" date="2017-02" db="EMBL/GenBank/DDBJ databases">
        <title>Whole genome shotgun sequence of Pantoea agglomerans strain AS1 isolated from a cycad, Zamia floridana in Central Florida, USA.</title>
        <authorList>
            <person name="Lata P."/>
            <person name="Govindarajan S."/>
            <person name="Qi F."/>
            <person name="Li J.-L."/>
            <person name="Maurya S.K."/>
            <person name="Sahoo M.K."/>
        </authorList>
    </citation>
    <scope>NUCLEOTIDE SEQUENCE [LARGE SCALE GENOMIC DNA]</scope>
    <source>
        <strain evidence="3 4">AS1</strain>
    </source>
</reference>
<feature type="domain" description="Thioredoxin" evidence="2">
    <location>
        <begin position="59"/>
        <end position="259"/>
    </location>
</feature>
<proteinExistence type="predicted"/>
<comment type="caution">
    <text evidence="3">The sequence shown here is derived from an EMBL/GenBank/DDBJ whole genome shotgun (WGS) entry which is preliminary data.</text>
</comment>
<dbReference type="EMBL" id="MWUE01000017">
    <property type="protein sequence ID" value="OQP33409.1"/>
    <property type="molecule type" value="Genomic_DNA"/>
</dbReference>
<dbReference type="PROSITE" id="PS51352">
    <property type="entry name" value="THIOREDOXIN_2"/>
    <property type="match status" value="1"/>
</dbReference>
<evidence type="ECO:0000313" key="3">
    <source>
        <dbReference type="EMBL" id="OQP33409.1"/>
    </source>
</evidence>
<dbReference type="OrthoDB" id="9780340at2"/>
<dbReference type="InterPro" id="IPR041205">
    <property type="entry name" value="ScsC_N"/>
</dbReference>
<dbReference type="Gene3D" id="3.40.30.10">
    <property type="entry name" value="Glutaredoxin"/>
    <property type="match status" value="1"/>
</dbReference>
<sequence>MPQSFSLLLAAGLLMSGLAAAADQPAAPFTPEMEARIGEIARDYLLAHPEVLLQVSQKLEAQQQAQQIKAMTDAALRQQNDLLNDKMTPAFGPADAKVAVIEFFDYQCIVCARQAPVIEALMKANPQVRYIFKEWPIFAQRWDASLNAAKTGLQIWQEKGAEAYVNYHNAIYATGHNEGKLTPEDIGKAAALASKSGDINPQVVEALKRNDALAQKLGLQGTPAMIIMPLTGATADNVTVIPGGASETTLQAAIDRAAAAK</sequence>
<dbReference type="InterPro" id="IPR036249">
    <property type="entry name" value="Thioredoxin-like_sf"/>
</dbReference>
<dbReference type="AlphaFoldDB" id="A0A1V9DHR7"/>
<protein>
    <submittedName>
        <fullName evidence="3">Disulfide bond formation protein DsbA</fullName>
    </submittedName>
</protein>
<organism evidence="3 4">
    <name type="scientific">Pantoea latae</name>
    <dbReference type="NCBI Taxonomy" id="1964541"/>
    <lineage>
        <taxon>Bacteria</taxon>
        <taxon>Pseudomonadati</taxon>
        <taxon>Pseudomonadota</taxon>
        <taxon>Gammaproteobacteria</taxon>
        <taxon>Enterobacterales</taxon>
        <taxon>Erwiniaceae</taxon>
        <taxon>Pantoea</taxon>
    </lineage>
</organism>
<dbReference type="Pfam" id="PF18312">
    <property type="entry name" value="ScsC_N"/>
    <property type="match status" value="1"/>
</dbReference>
<name>A0A1V9DHR7_9GAMM</name>
<evidence type="ECO:0000259" key="2">
    <source>
        <dbReference type="PROSITE" id="PS51352"/>
    </source>
</evidence>
<dbReference type="CDD" id="cd03023">
    <property type="entry name" value="DsbA_Com1_like"/>
    <property type="match status" value="1"/>
</dbReference>
<dbReference type="InterPro" id="IPR012336">
    <property type="entry name" value="Thioredoxin-like_fold"/>
</dbReference>
<dbReference type="InterPro" id="IPR013766">
    <property type="entry name" value="Thioredoxin_domain"/>
</dbReference>
<evidence type="ECO:0000256" key="1">
    <source>
        <dbReference type="SAM" id="SignalP"/>
    </source>
</evidence>
<keyword evidence="1" id="KW-0732">Signal</keyword>
<dbReference type="SUPFAM" id="SSF52833">
    <property type="entry name" value="Thioredoxin-like"/>
    <property type="match status" value="1"/>
</dbReference>
<gene>
    <name evidence="3" type="ORF">B2J69_12575</name>
</gene>
<feature type="chain" id="PRO_5012528840" evidence="1">
    <location>
        <begin position="22"/>
        <end position="261"/>
    </location>
</feature>
<accession>A0A1V9DHR7</accession>
<keyword evidence="4" id="KW-1185">Reference proteome</keyword>
<feature type="signal peptide" evidence="1">
    <location>
        <begin position="1"/>
        <end position="21"/>
    </location>
</feature>
<dbReference type="Proteomes" id="UP000192769">
    <property type="component" value="Unassembled WGS sequence"/>
</dbReference>